<accession>A0ABX1GAT4</accession>
<sequence length="203" mass="21928">MMHPLNCACPDCDLLLSLPAGSSRRQRYCPRCNASLGSGRGSFPALASTALAGLILFFPAVTLPLMRFTLAGQSDNNSVWEGIADLWQQGFPLLAVTVMVCSLLAPLVQLLVCFSIACCVQLSRFPAYYPSLLKIANTAKHWSMLEVYAIGILVAYVKMMGDGDVTILSGCYCLAAVMVCAILSEQLFDNDHAWAAWQQGKAP</sequence>
<protein>
    <submittedName>
        <fullName evidence="2">Paraquat-inducible protein A</fullName>
    </submittedName>
</protein>
<evidence type="ECO:0000313" key="2">
    <source>
        <dbReference type="EMBL" id="NKI16274.1"/>
    </source>
</evidence>
<organism evidence="2 3">
    <name type="scientific">Spongiibacter thalassae</name>
    <dbReference type="NCBI Taxonomy" id="2721624"/>
    <lineage>
        <taxon>Bacteria</taxon>
        <taxon>Pseudomonadati</taxon>
        <taxon>Pseudomonadota</taxon>
        <taxon>Gammaproteobacteria</taxon>
        <taxon>Cellvibrionales</taxon>
        <taxon>Spongiibacteraceae</taxon>
        <taxon>Spongiibacter</taxon>
    </lineage>
</organism>
<feature type="transmembrane region" description="Helical" evidence="1">
    <location>
        <begin position="90"/>
        <end position="120"/>
    </location>
</feature>
<evidence type="ECO:0000256" key="1">
    <source>
        <dbReference type="SAM" id="Phobius"/>
    </source>
</evidence>
<keyword evidence="3" id="KW-1185">Reference proteome</keyword>
<name>A0ABX1GAT4_9GAMM</name>
<proteinExistence type="predicted"/>
<dbReference type="InterPro" id="IPR007498">
    <property type="entry name" value="PqiA-like"/>
</dbReference>
<dbReference type="Pfam" id="PF04403">
    <property type="entry name" value="PqiA"/>
    <property type="match status" value="1"/>
</dbReference>
<feature type="transmembrane region" description="Helical" evidence="1">
    <location>
        <begin position="45"/>
        <end position="70"/>
    </location>
</feature>
<feature type="transmembrane region" description="Helical" evidence="1">
    <location>
        <begin position="165"/>
        <end position="184"/>
    </location>
</feature>
<evidence type="ECO:0000313" key="3">
    <source>
        <dbReference type="Proteomes" id="UP000765845"/>
    </source>
</evidence>
<comment type="caution">
    <text evidence="2">The sequence shown here is derived from an EMBL/GenBank/DDBJ whole genome shotgun (WGS) entry which is preliminary data.</text>
</comment>
<gene>
    <name evidence="2" type="ORF">HCU74_02460</name>
</gene>
<keyword evidence="1" id="KW-0472">Membrane</keyword>
<dbReference type="Proteomes" id="UP000765845">
    <property type="component" value="Unassembled WGS sequence"/>
</dbReference>
<reference evidence="2 3" key="1">
    <citation type="submission" date="2020-04" db="EMBL/GenBank/DDBJ databases">
        <authorList>
            <person name="Yoon J."/>
        </authorList>
    </citation>
    <scope>NUCLEOTIDE SEQUENCE [LARGE SCALE GENOMIC DNA]</scope>
    <source>
        <strain evidence="2 3">KMU-166</strain>
    </source>
</reference>
<keyword evidence="1" id="KW-0812">Transmembrane</keyword>
<keyword evidence="1" id="KW-1133">Transmembrane helix</keyword>
<dbReference type="EMBL" id="JAAWWK010000001">
    <property type="protein sequence ID" value="NKI16274.1"/>
    <property type="molecule type" value="Genomic_DNA"/>
</dbReference>